<organism evidence="1 2">
    <name type="scientific">Rubellimicrobium rubrum</name>
    <dbReference type="NCBI Taxonomy" id="2585369"/>
    <lineage>
        <taxon>Bacteria</taxon>
        <taxon>Pseudomonadati</taxon>
        <taxon>Pseudomonadota</taxon>
        <taxon>Alphaproteobacteria</taxon>
        <taxon>Rhodobacterales</taxon>
        <taxon>Roseobacteraceae</taxon>
        <taxon>Rubellimicrobium</taxon>
    </lineage>
</organism>
<sequence length="139" mass="16152">MTVTIEDRRRQFWDAYRQTDLAAGIEPTRDSNVWLPLTQDASVVLSLSISQDRSSVFLRGRRGAPVDTAQPFVERHRIELSQGLRILVGDEADTAQGRWFRKNHAAAFTLRSKWPEITRWFSIQRRLYTDVIGHIEQQD</sequence>
<dbReference type="OrthoDB" id="7870858at2"/>
<accession>A0A5C4MXH2</accession>
<evidence type="ECO:0000313" key="2">
    <source>
        <dbReference type="Proteomes" id="UP000305887"/>
    </source>
</evidence>
<comment type="caution">
    <text evidence="1">The sequence shown here is derived from an EMBL/GenBank/DDBJ whole genome shotgun (WGS) entry which is preliminary data.</text>
</comment>
<reference evidence="1 2" key="1">
    <citation type="submission" date="2019-06" db="EMBL/GenBank/DDBJ databases">
        <title>YIM 131921 draft genome.</title>
        <authorList>
            <person name="Jiang L."/>
        </authorList>
    </citation>
    <scope>NUCLEOTIDE SEQUENCE [LARGE SCALE GENOMIC DNA]</scope>
    <source>
        <strain evidence="1 2">YIM 131921</strain>
    </source>
</reference>
<evidence type="ECO:0000313" key="1">
    <source>
        <dbReference type="EMBL" id="TNC49319.1"/>
    </source>
</evidence>
<keyword evidence="2" id="KW-1185">Reference proteome</keyword>
<proteinExistence type="predicted"/>
<name>A0A5C4MXH2_9RHOB</name>
<dbReference type="AlphaFoldDB" id="A0A5C4MXH2"/>
<protein>
    <recommendedName>
        <fullName evidence="3">DUF4268 domain-containing protein</fullName>
    </recommendedName>
</protein>
<dbReference type="RefSeq" id="WP_139076866.1">
    <property type="nucleotide sequence ID" value="NZ_VDFU01000012.1"/>
</dbReference>
<gene>
    <name evidence="1" type="ORF">FHG66_11335</name>
</gene>
<dbReference type="Proteomes" id="UP000305887">
    <property type="component" value="Unassembled WGS sequence"/>
</dbReference>
<evidence type="ECO:0008006" key="3">
    <source>
        <dbReference type="Google" id="ProtNLM"/>
    </source>
</evidence>
<dbReference type="EMBL" id="VDFU01000012">
    <property type="protein sequence ID" value="TNC49319.1"/>
    <property type="molecule type" value="Genomic_DNA"/>
</dbReference>